<accession>D0WDG4</accession>
<protein>
    <recommendedName>
        <fullName evidence="3">PilS cassette</fullName>
    </recommendedName>
</protein>
<gene>
    <name evidence="1" type="ORF">NEILACOT_05600</name>
</gene>
<reference evidence="1 2" key="1">
    <citation type="submission" date="2009-10" db="EMBL/GenBank/DDBJ databases">
        <authorList>
            <person name="Weinstock G."/>
            <person name="Sodergren E."/>
            <person name="Clifton S."/>
            <person name="Fulton L."/>
            <person name="Fulton B."/>
            <person name="Courtney L."/>
            <person name="Fronick C."/>
            <person name="Harrison M."/>
            <person name="Strong C."/>
            <person name="Farmer C."/>
            <person name="Delahaunty K."/>
            <person name="Markovic C."/>
            <person name="Hall O."/>
            <person name="Minx P."/>
            <person name="Tomlinson C."/>
            <person name="Mitreva M."/>
            <person name="Nelson J."/>
            <person name="Hou S."/>
            <person name="Wollam A."/>
            <person name="Pepin K.H."/>
            <person name="Johnson M."/>
            <person name="Bhonagiri V."/>
            <person name="Nash W.E."/>
            <person name="Warren W."/>
            <person name="Chinwalla A."/>
            <person name="Mardis E.R."/>
            <person name="Wilson R.K."/>
        </authorList>
    </citation>
    <scope>NUCLEOTIDE SEQUENCE [LARGE SCALE GENOMIC DNA]</scope>
    <source>
        <strain evidence="1 2">ATCC 23970</strain>
    </source>
</reference>
<dbReference type="Proteomes" id="UP000003843">
    <property type="component" value="Unassembled WGS sequence"/>
</dbReference>
<name>D0WDG4_NEILA</name>
<dbReference type="EMBL" id="ACEQ02000053">
    <property type="protein sequence ID" value="EEZ74385.1"/>
    <property type="molecule type" value="Genomic_DNA"/>
</dbReference>
<proteinExistence type="predicted"/>
<dbReference type="AlphaFoldDB" id="D0WDG4"/>
<evidence type="ECO:0000313" key="2">
    <source>
        <dbReference type="Proteomes" id="UP000003843"/>
    </source>
</evidence>
<organism evidence="1 2">
    <name type="scientific">Neisseria lactamica ATCC 23970</name>
    <dbReference type="NCBI Taxonomy" id="546265"/>
    <lineage>
        <taxon>Bacteria</taxon>
        <taxon>Pseudomonadati</taxon>
        <taxon>Pseudomonadota</taxon>
        <taxon>Betaproteobacteria</taxon>
        <taxon>Neisseriales</taxon>
        <taxon>Neisseriaceae</taxon>
        <taxon>Neisseria</taxon>
    </lineage>
</organism>
<evidence type="ECO:0008006" key="3">
    <source>
        <dbReference type="Google" id="ProtNLM"/>
    </source>
</evidence>
<sequence length="106" mass="12676">MFFPVKTHKLKILLFSQKRKTKNSNLKFVIPTKVGIQFFEFQSFPINCFSIECLDSRLRGNDESIRTETCIPSFPRKWESRTQNLKKPFYPISFRTDRPRFPPARE</sequence>
<evidence type="ECO:0000313" key="1">
    <source>
        <dbReference type="EMBL" id="EEZ74385.1"/>
    </source>
</evidence>
<comment type="caution">
    <text evidence="1">The sequence shown here is derived from an EMBL/GenBank/DDBJ whole genome shotgun (WGS) entry which is preliminary data.</text>
</comment>